<dbReference type="Proteomes" id="UP000013961">
    <property type="component" value="Chromosome"/>
</dbReference>
<evidence type="ECO:0000259" key="1">
    <source>
        <dbReference type="PROSITE" id="PS50943"/>
    </source>
</evidence>
<dbReference type="SMART" id="SM00530">
    <property type="entry name" value="HTH_XRE"/>
    <property type="match status" value="1"/>
</dbReference>
<accession>A0AB33A6J1</accession>
<proteinExistence type="predicted"/>
<dbReference type="InterPro" id="IPR010982">
    <property type="entry name" value="Lambda_DNA-bd_dom_sf"/>
</dbReference>
<evidence type="ECO:0000313" key="3">
    <source>
        <dbReference type="Proteomes" id="UP000013961"/>
    </source>
</evidence>
<sequence length="71" mass="7696">MQSHVADNVRAEAARRGKNQNDLAELLGISRQGVSQRLLGRIEFRVGELQAIAAFLKVPITTLVPDQAVAS</sequence>
<organism evidence="2 3">
    <name type="scientific">Mycobacteroides abscessus subsp. bolletii 50594</name>
    <dbReference type="NCBI Taxonomy" id="1303024"/>
    <lineage>
        <taxon>Bacteria</taxon>
        <taxon>Bacillati</taxon>
        <taxon>Actinomycetota</taxon>
        <taxon>Actinomycetes</taxon>
        <taxon>Mycobacteriales</taxon>
        <taxon>Mycobacteriaceae</taxon>
        <taxon>Mycobacteroides</taxon>
        <taxon>Mycobacteroides abscessus</taxon>
    </lineage>
</organism>
<dbReference type="Gene3D" id="1.10.260.40">
    <property type="entry name" value="lambda repressor-like DNA-binding domains"/>
    <property type="match status" value="1"/>
</dbReference>
<dbReference type="Pfam" id="PF01381">
    <property type="entry name" value="HTH_3"/>
    <property type="match status" value="1"/>
</dbReference>
<dbReference type="CDD" id="cd00093">
    <property type="entry name" value="HTH_XRE"/>
    <property type="match status" value="1"/>
</dbReference>
<dbReference type="SUPFAM" id="SSF47413">
    <property type="entry name" value="lambda repressor-like DNA-binding domains"/>
    <property type="match status" value="1"/>
</dbReference>
<feature type="domain" description="HTH cro/C1-type" evidence="1">
    <location>
        <begin position="9"/>
        <end position="63"/>
    </location>
</feature>
<dbReference type="AlphaFoldDB" id="A0AB33A6J1"/>
<dbReference type="GO" id="GO:0003677">
    <property type="term" value="F:DNA binding"/>
    <property type="evidence" value="ECO:0007669"/>
    <property type="project" value="InterPro"/>
</dbReference>
<evidence type="ECO:0000313" key="2">
    <source>
        <dbReference type="EMBL" id="AGM27407.1"/>
    </source>
</evidence>
<name>A0AB33A6J1_9MYCO</name>
<reference evidence="2 3" key="1">
    <citation type="journal article" date="2013" name="Genome Announc.">
        <title>Complete Genome Sequence of Mycobacterium massiliense Clinical Strain Asan 50594, Belonging to the Type II Genotype.</title>
        <authorList>
            <person name="Kim B.J."/>
            <person name="Kim B.R."/>
            <person name="Hong S.H."/>
            <person name="Seok S.H."/>
            <person name="Kook Y.H."/>
            <person name="Kim B.J."/>
        </authorList>
    </citation>
    <scope>NUCLEOTIDE SEQUENCE [LARGE SCALE GENOMIC DNA]</scope>
    <source>
        <strain evidence="2 3">50594</strain>
    </source>
</reference>
<dbReference type="PROSITE" id="PS50943">
    <property type="entry name" value="HTH_CROC1"/>
    <property type="match status" value="1"/>
</dbReference>
<gene>
    <name evidence="2" type="ORF">MASS_0805</name>
</gene>
<dbReference type="InterPro" id="IPR001387">
    <property type="entry name" value="Cro/C1-type_HTH"/>
</dbReference>
<dbReference type="EMBL" id="CP004374">
    <property type="protein sequence ID" value="AGM27407.1"/>
    <property type="molecule type" value="Genomic_DNA"/>
</dbReference>
<protein>
    <submittedName>
        <fullName evidence="2">Toxin-antitoxin system, antitoxin component, Xre domain protein</fullName>
    </submittedName>
</protein>
<dbReference type="KEGG" id="mabb:MASS_0805"/>